<evidence type="ECO:0000256" key="5">
    <source>
        <dbReference type="ARBA" id="ARBA00012927"/>
    </source>
</evidence>
<organism evidence="10 11">
    <name type="scientific">Prolixibacter bellariivorans</name>
    <dbReference type="NCBI Taxonomy" id="314319"/>
    <lineage>
        <taxon>Bacteria</taxon>
        <taxon>Pseudomonadati</taxon>
        <taxon>Bacteroidota</taxon>
        <taxon>Bacteroidia</taxon>
        <taxon>Marinilabiliales</taxon>
        <taxon>Prolixibacteraceae</taxon>
        <taxon>Prolixibacter</taxon>
    </lineage>
</organism>
<dbReference type="InterPro" id="IPR036237">
    <property type="entry name" value="Xyl_isomerase-like_sf"/>
</dbReference>
<reference evidence="10 11" key="1">
    <citation type="submission" date="2019-10" db="EMBL/GenBank/DDBJ databases">
        <title>Prolixibacter strains distinguished by the presence of nitrate reductase genes were adept at nitrate-dependent anaerobic corrosion of metallic iron and carbon steel.</title>
        <authorList>
            <person name="Iino T."/>
            <person name="Shono N."/>
            <person name="Ito K."/>
            <person name="Nakamura R."/>
            <person name="Sueoka K."/>
            <person name="Harayama S."/>
            <person name="Ohkuma M."/>
        </authorList>
    </citation>
    <scope>NUCLEOTIDE SEQUENCE [LARGE SCALE GENOMIC DNA]</scope>
    <source>
        <strain evidence="10 11">JCM 13498</strain>
    </source>
</reference>
<accession>A0A5M4ATZ0</accession>
<name>A0A5M4ATZ0_9BACT</name>
<dbReference type="PANTHER" id="PTHR30387:SF2">
    <property type="entry name" value="MANNONATE DEHYDRATASE"/>
    <property type="match status" value="1"/>
</dbReference>
<dbReference type="PANTHER" id="PTHR30387">
    <property type="entry name" value="MANNONATE DEHYDRATASE"/>
    <property type="match status" value="1"/>
</dbReference>
<dbReference type="GO" id="GO:0042840">
    <property type="term" value="P:D-glucuronate catabolic process"/>
    <property type="evidence" value="ECO:0007669"/>
    <property type="project" value="TreeGrafter"/>
</dbReference>
<dbReference type="Gene3D" id="3.20.20.150">
    <property type="entry name" value="Divalent-metal-dependent TIM barrel enzymes"/>
    <property type="match status" value="1"/>
</dbReference>
<dbReference type="GO" id="GO:0008198">
    <property type="term" value="F:ferrous iron binding"/>
    <property type="evidence" value="ECO:0007669"/>
    <property type="project" value="TreeGrafter"/>
</dbReference>
<keyword evidence="6 9" id="KW-0408">Iron</keyword>
<evidence type="ECO:0000256" key="6">
    <source>
        <dbReference type="ARBA" id="ARBA00023004"/>
    </source>
</evidence>
<evidence type="ECO:0000256" key="8">
    <source>
        <dbReference type="ARBA" id="ARBA00023239"/>
    </source>
</evidence>
<dbReference type="Proteomes" id="UP000391834">
    <property type="component" value="Unassembled WGS sequence"/>
</dbReference>
<dbReference type="HAMAP" id="MF_00106">
    <property type="entry name" value="UxuA"/>
    <property type="match status" value="1"/>
</dbReference>
<evidence type="ECO:0000313" key="10">
    <source>
        <dbReference type="EMBL" id="GET31395.1"/>
    </source>
</evidence>
<dbReference type="EMBL" id="BLAX01000001">
    <property type="protein sequence ID" value="GET31395.1"/>
    <property type="molecule type" value="Genomic_DNA"/>
</dbReference>
<evidence type="ECO:0000256" key="3">
    <source>
        <dbReference type="ARBA" id="ARBA00004892"/>
    </source>
</evidence>
<comment type="cofactor">
    <cofactor evidence="9">
        <name>Fe(2+)</name>
        <dbReference type="ChEBI" id="CHEBI:29033"/>
    </cofactor>
    <cofactor evidence="9">
        <name>Mn(2+)</name>
        <dbReference type="ChEBI" id="CHEBI:29035"/>
    </cofactor>
</comment>
<keyword evidence="7 9" id="KW-0464">Manganese</keyword>
<proteinExistence type="inferred from homology"/>
<evidence type="ECO:0000256" key="7">
    <source>
        <dbReference type="ARBA" id="ARBA00023211"/>
    </source>
</evidence>
<keyword evidence="8 9" id="KW-0456">Lyase</keyword>
<evidence type="ECO:0000256" key="2">
    <source>
        <dbReference type="ARBA" id="ARBA00002713"/>
    </source>
</evidence>
<comment type="caution">
    <text evidence="10">The sequence shown here is derived from an EMBL/GenBank/DDBJ whole genome shotgun (WGS) entry which is preliminary data.</text>
</comment>
<dbReference type="InterPro" id="IPR004628">
    <property type="entry name" value="Man_deHydtase"/>
</dbReference>
<dbReference type="GO" id="GO:0030145">
    <property type="term" value="F:manganese ion binding"/>
    <property type="evidence" value="ECO:0007669"/>
    <property type="project" value="TreeGrafter"/>
</dbReference>
<evidence type="ECO:0000256" key="4">
    <source>
        <dbReference type="ARBA" id="ARBA00007389"/>
    </source>
</evidence>
<dbReference type="NCBIfam" id="NF003027">
    <property type="entry name" value="PRK03906.1"/>
    <property type="match status" value="1"/>
</dbReference>
<protein>
    <recommendedName>
        <fullName evidence="5 9">Mannonate dehydratase</fullName>
        <ecNumber evidence="5 9">4.2.1.8</ecNumber>
    </recommendedName>
    <alternativeName>
        <fullName evidence="9">D-mannonate hydro-lyase</fullName>
    </alternativeName>
</protein>
<comment type="similarity">
    <text evidence="4 9">Belongs to the mannonate dehydratase family.</text>
</comment>
<comment type="function">
    <text evidence="2 9">Catalyzes the dehydration of D-mannonate.</text>
</comment>
<dbReference type="RefSeq" id="WP_027586160.1">
    <property type="nucleotide sequence ID" value="NZ_BLAX01000001.1"/>
</dbReference>
<dbReference type="NCBIfam" id="TIGR00695">
    <property type="entry name" value="uxuA"/>
    <property type="match status" value="1"/>
</dbReference>
<dbReference type="OrthoDB" id="9780250at2"/>
<comment type="pathway">
    <text evidence="3 9">Carbohydrate metabolism; pentose and glucuronate interconversion.</text>
</comment>
<dbReference type="AlphaFoldDB" id="A0A5M4ATZ0"/>
<dbReference type="GO" id="GO:0008927">
    <property type="term" value="F:mannonate dehydratase activity"/>
    <property type="evidence" value="ECO:0007669"/>
    <property type="project" value="UniProtKB-UniRule"/>
</dbReference>
<gene>
    <name evidence="9 10" type="primary">uxuA</name>
    <name evidence="10" type="ORF">PbJCM13498_02580</name>
</gene>
<dbReference type="UniPathway" id="UPA00246"/>
<dbReference type="EC" id="4.2.1.8" evidence="5 9"/>
<comment type="catalytic activity">
    <reaction evidence="1 9">
        <text>D-mannonate = 2-dehydro-3-deoxy-D-gluconate + H2O</text>
        <dbReference type="Rhea" id="RHEA:20097"/>
        <dbReference type="ChEBI" id="CHEBI:15377"/>
        <dbReference type="ChEBI" id="CHEBI:17767"/>
        <dbReference type="ChEBI" id="CHEBI:57990"/>
        <dbReference type="EC" id="4.2.1.8"/>
    </reaction>
</comment>
<keyword evidence="11" id="KW-1185">Reference proteome</keyword>
<dbReference type="PIRSF" id="PIRSF016049">
    <property type="entry name" value="Man_dehyd"/>
    <property type="match status" value="1"/>
</dbReference>
<sequence length="404" mass="45794">MALEKTWRWFGEKDPIRLEQLAQIGVEGVITALHHIPNGEVWPKEEILKVKNAIEAHGMHWSVVESLPVSEGIKIQSEDRPRLIANYQQSVRNLGECGIDTICYNFMPVLDWARTDLHYQLPNGAESMHFDFPTFVAFDVLILKRPGAEADYPRELVEKARTVFNNMTEEEAEELAYNIIVVTQGFIDGVIDGSVPDPKALFLEFIDRYKDIDKAKLRENLKAFLDDVIPVAEEAGVRLAIHPDDPPFPVLGLPRIIGQLEDYEWLFEANQSPNNGITFCAGSLSARRENNLAEIIEKTRERIHFVHLRNTQMLEDGSFYESGHLTGTQDMVPLVTALLQEQKRRIEAGRADFKMPVRPDHGLKLLDDFNHPYNPGYPLIGRLKGLAELDGIMTAIDYALSQQG</sequence>
<dbReference type="Pfam" id="PF03786">
    <property type="entry name" value="UxuA"/>
    <property type="match status" value="1"/>
</dbReference>
<dbReference type="SUPFAM" id="SSF51658">
    <property type="entry name" value="Xylose isomerase-like"/>
    <property type="match status" value="1"/>
</dbReference>
<evidence type="ECO:0000256" key="1">
    <source>
        <dbReference type="ARBA" id="ARBA00001794"/>
    </source>
</evidence>
<evidence type="ECO:0000256" key="9">
    <source>
        <dbReference type="HAMAP-Rule" id="MF_00106"/>
    </source>
</evidence>
<evidence type="ECO:0000313" key="11">
    <source>
        <dbReference type="Proteomes" id="UP000391834"/>
    </source>
</evidence>